<evidence type="ECO:0000313" key="3">
    <source>
        <dbReference type="Proteomes" id="UP001150941"/>
    </source>
</evidence>
<reference evidence="2" key="2">
    <citation type="journal article" date="2023" name="IMA Fungus">
        <title>Comparative genomic study of the Penicillium genus elucidates a diverse pangenome and 15 lateral gene transfer events.</title>
        <authorList>
            <person name="Petersen C."/>
            <person name="Sorensen T."/>
            <person name="Nielsen M.R."/>
            <person name="Sondergaard T.E."/>
            <person name="Sorensen J.L."/>
            <person name="Fitzpatrick D.A."/>
            <person name="Frisvad J.C."/>
            <person name="Nielsen K.L."/>
        </authorList>
    </citation>
    <scope>NUCLEOTIDE SEQUENCE</scope>
    <source>
        <strain evidence="2">IBT 19713</strain>
    </source>
</reference>
<evidence type="ECO:0000256" key="1">
    <source>
        <dbReference type="SAM" id="MobiDB-lite"/>
    </source>
</evidence>
<gene>
    <name evidence="2" type="ORF">N7468_009203</name>
</gene>
<proteinExistence type="predicted"/>
<feature type="compositionally biased region" description="Low complexity" evidence="1">
    <location>
        <begin position="335"/>
        <end position="346"/>
    </location>
</feature>
<dbReference type="Proteomes" id="UP001150941">
    <property type="component" value="Unassembled WGS sequence"/>
</dbReference>
<comment type="caution">
    <text evidence="2">The sequence shown here is derived from an EMBL/GenBank/DDBJ whole genome shotgun (WGS) entry which is preliminary data.</text>
</comment>
<organism evidence="2 3">
    <name type="scientific">Penicillium chermesinum</name>
    <dbReference type="NCBI Taxonomy" id="63820"/>
    <lineage>
        <taxon>Eukaryota</taxon>
        <taxon>Fungi</taxon>
        <taxon>Dikarya</taxon>
        <taxon>Ascomycota</taxon>
        <taxon>Pezizomycotina</taxon>
        <taxon>Eurotiomycetes</taxon>
        <taxon>Eurotiomycetidae</taxon>
        <taxon>Eurotiales</taxon>
        <taxon>Aspergillaceae</taxon>
        <taxon>Penicillium</taxon>
    </lineage>
</organism>
<feature type="compositionally biased region" description="Basic and acidic residues" evidence="1">
    <location>
        <begin position="1"/>
        <end position="12"/>
    </location>
</feature>
<dbReference type="RefSeq" id="XP_058326829.1">
    <property type="nucleotide sequence ID" value="XM_058478499.1"/>
</dbReference>
<dbReference type="GeneID" id="83205802"/>
<dbReference type="AlphaFoldDB" id="A0A9W9NJT7"/>
<name>A0A9W9NJT7_9EURO</name>
<feature type="compositionally biased region" description="Polar residues" evidence="1">
    <location>
        <begin position="282"/>
        <end position="293"/>
    </location>
</feature>
<feature type="region of interest" description="Disordered" evidence="1">
    <location>
        <begin position="1"/>
        <end position="68"/>
    </location>
</feature>
<sequence length="414" mass="45315">MYLAPHRSEIYIDKPLPARPMPDEDPIEYSAMWSDSSSDYDSDDGSTLESFASPSSPSEPRKSVESYPIFVSSDSNDLNELDLDELDELEELEDIVDPAPTDHVNLGTSPPALDDSRTDSIDLDASSIILGANAHYGRPLQWSQHANDGNHYFRDKTWHFFPELAAPSSHALAGRANSTSASTKARKEGRLNVSARRRKWYSFDRGHAYRSHGVRDSIKTYVHKTLARDEERSKTAPRPVTAPTDPMGSSRPFPQSSDGSAPAVLEIDTRLANMSLAGLSTATYENPRASPTTPREKQPAGLTSPYPRFGPSSGEAPEKVSGRVMISPPQNATNPSLPLTASTSSPLPSPLKVHLQQNTRGAVRALQGSTIQMRHALGGAKKKERRREELKSQIRLVGTVNPHTFGKADPWSPA</sequence>
<evidence type="ECO:0000313" key="2">
    <source>
        <dbReference type="EMBL" id="KAJ5219999.1"/>
    </source>
</evidence>
<dbReference type="OrthoDB" id="4225223at2759"/>
<accession>A0A9W9NJT7</accession>
<feature type="region of interest" description="Disordered" evidence="1">
    <location>
        <begin position="225"/>
        <end position="261"/>
    </location>
</feature>
<feature type="region of interest" description="Disordered" evidence="1">
    <location>
        <begin position="99"/>
        <end position="118"/>
    </location>
</feature>
<keyword evidence="3" id="KW-1185">Reference proteome</keyword>
<feature type="region of interest" description="Disordered" evidence="1">
    <location>
        <begin position="282"/>
        <end position="348"/>
    </location>
</feature>
<dbReference type="EMBL" id="JAPQKS010000007">
    <property type="protein sequence ID" value="KAJ5219999.1"/>
    <property type="molecule type" value="Genomic_DNA"/>
</dbReference>
<protein>
    <submittedName>
        <fullName evidence="2">Uncharacterized protein</fullName>
    </submittedName>
</protein>
<reference evidence="2" key="1">
    <citation type="submission" date="2022-11" db="EMBL/GenBank/DDBJ databases">
        <authorList>
            <person name="Petersen C."/>
        </authorList>
    </citation>
    <scope>NUCLEOTIDE SEQUENCE</scope>
    <source>
        <strain evidence="2">IBT 19713</strain>
    </source>
</reference>